<organism evidence="1 2">
    <name type="scientific">Nesidiocoris tenuis</name>
    <dbReference type="NCBI Taxonomy" id="355587"/>
    <lineage>
        <taxon>Eukaryota</taxon>
        <taxon>Metazoa</taxon>
        <taxon>Ecdysozoa</taxon>
        <taxon>Arthropoda</taxon>
        <taxon>Hexapoda</taxon>
        <taxon>Insecta</taxon>
        <taxon>Pterygota</taxon>
        <taxon>Neoptera</taxon>
        <taxon>Paraneoptera</taxon>
        <taxon>Hemiptera</taxon>
        <taxon>Heteroptera</taxon>
        <taxon>Panheteroptera</taxon>
        <taxon>Cimicomorpha</taxon>
        <taxon>Miridae</taxon>
        <taxon>Dicyphina</taxon>
        <taxon>Nesidiocoris</taxon>
    </lineage>
</organism>
<dbReference type="AlphaFoldDB" id="A0A6H5G677"/>
<reference evidence="1 2" key="1">
    <citation type="submission" date="2020-02" db="EMBL/GenBank/DDBJ databases">
        <authorList>
            <person name="Ferguson B K."/>
        </authorList>
    </citation>
    <scope>NUCLEOTIDE SEQUENCE [LARGE SCALE GENOMIC DNA]</scope>
</reference>
<dbReference type="EMBL" id="CADCXU010006476">
    <property type="protein sequence ID" value="CAA9998031.1"/>
    <property type="molecule type" value="Genomic_DNA"/>
</dbReference>
<name>A0A6H5G677_9HEMI</name>
<sequence length="51" mass="5445">KPSAMPKFFLISGGAHCAKSNTVGCTMLKFGTQLQRSPSARLAGPKYFLIS</sequence>
<keyword evidence="2" id="KW-1185">Reference proteome</keyword>
<evidence type="ECO:0000313" key="1">
    <source>
        <dbReference type="EMBL" id="CAA9998031.1"/>
    </source>
</evidence>
<dbReference type="Proteomes" id="UP000479000">
    <property type="component" value="Unassembled WGS sequence"/>
</dbReference>
<evidence type="ECO:0000313" key="2">
    <source>
        <dbReference type="Proteomes" id="UP000479000"/>
    </source>
</evidence>
<accession>A0A6H5G677</accession>
<proteinExistence type="predicted"/>
<feature type="non-terminal residue" evidence="1">
    <location>
        <position position="1"/>
    </location>
</feature>
<protein>
    <submittedName>
        <fullName evidence="1">Uncharacterized protein</fullName>
    </submittedName>
</protein>
<gene>
    <name evidence="1" type="ORF">NTEN_LOCUS4325</name>
</gene>